<accession>A0A2P6RWF0</accession>
<evidence type="ECO:0000256" key="3">
    <source>
        <dbReference type="ARBA" id="ARBA00023242"/>
    </source>
</evidence>
<feature type="compositionally biased region" description="Basic and acidic residues" evidence="4">
    <location>
        <begin position="771"/>
        <end position="785"/>
    </location>
</feature>
<feature type="compositionally biased region" description="Basic residues" evidence="4">
    <location>
        <begin position="740"/>
        <end position="750"/>
    </location>
</feature>
<feature type="compositionally biased region" description="Polar residues" evidence="4">
    <location>
        <begin position="722"/>
        <end position="732"/>
    </location>
</feature>
<dbReference type="Gramene" id="PRQ50754">
    <property type="protein sequence ID" value="PRQ50754"/>
    <property type="gene ID" value="RchiOBHm_Chr2g0136761"/>
</dbReference>
<dbReference type="InterPro" id="IPR044522">
    <property type="entry name" value="TSO1-like"/>
</dbReference>
<dbReference type="EMBL" id="PDCK01000040">
    <property type="protein sequence ID" value="PRQ50754.1"/>
    <property type="molecule type" value="Genomic_DNA"/>
</dbReference>
<comment type="subcellular location">
    <subcellularLocation>
        <location evidence="1">Nucleus</location>
    </subcellularLocation>
</comment>
<dbReference type="Pfam" id="PF03638">
    <property type="entry name" value="TCR"/>
    <property type="match status" value="2"/>
</dbReference>
<gene>
    <name evidence="6" type="ORF">RchiOBHm_Chr2g0136761</name>
</gene>
<dbReference type="InterPro" id="IPR033467">
    <property type="entry name" value="Tesmin/TSO1-like_CXC"/>
</dbReference>
<comment type="caution">
    <text evidence="6">The sequence shown here is derived from an EMBL/GenBank/DDBJ whole genome shotgun (WGS) entry which is preliminary data.</text>
</comment>
<evidence type="ECO:0000256" key="2">
    <source>
        <dbReference type="ARBA" id="ARBA00007267"/>
    </source>
</evidence>
<dbReference type="OMA" id="CEVGMSA"/>
<feature type="compositionally biased region" description="Low complexity" evidence="4">
    <location>
        <begin position="10"/>
        <end position="26"/>
    </location>
</feature>
<name>A0A2P6RWF0_ROSCH</name>
<reference evidence="6 7" key="1">
    <citation type="journal article" date="2018" name="Nat. Genet.">
        <title>The Rosa genome provides new insights in the design of modern roses.</title>
        <authorList>
            <person name="Bendahmane M."/>
        </authorList>
    </citation>
    <scope>NUCLEOTIDE SEQUENCE [LARGE SCALE GENOMIC DNA]</scope>
    <source>
        <strain evidence="7">cv. Old Blush</strain>
    </source>
</reference>
<feature type="compositionally biased region" description="Polar residues" evidence="4">
    <location>
        <begin position="650"/>
        <end position="665"/>
    </location>
</feature>
<dbReference type="Proteomes" id="UP000238479">
    <property type="component" value="Chromosome 2"/>
</dbReference>
<protein>
    <submittedName>
        <fullName evidence="6">Putative transcription factor Tesmin family</fullName>
    </submittedName>
</protein>
<dbReference type="OrthoDB" id="6283463at2759"/>
<evidence type="ECO:0000256" key="1">
    <source>
        <dbReference type="ARBA" id="ARBA00004123"/>
    </source>
</evidence>
<feature type="region of interest" description="Disordered" evidence="4">
    <location>
        <begin position="635"/>
        <end position="785"/>
    </location>
</feature>
<evidence type="ECO:0000259" key="5">
    <source>
        <dbReference type="PROSITE" id="PS51634"/>
    </source>
</evidence>
<proteinExistence type="inferred from homology"/>
<feature type="domain" description="CRC" evidence="5">
    <location>
        <begin position="448"/>
        <end position="575"/>
    </location>
</feature>
<feature type="compositionally biased region" description="Low complexity" evidence="4">
    <location>
        <begin position="635"/>
        <end position="644"/>
    </location>
</feature>
<sequence>MDGSPETNRVAAAAASSPAQASSPAVQESPFSNFLSNLTPINTVKSDSYSQRLVGTFFPTPPVVFTSPHIDLERETSFLERNDIVEAGYKECNTTIFQNPSFEKEVQLCSASGCIDEYLADPAKVDCTGSADIQSSINAGKESNTEVHEVIDGSTKSEPLPTLNQAEVGLPLPSLTQIETTIIEKIDKNSVDLVTRAQSRGQNTAKEVSQHHRGIRRHLQFETAVAQKSSNFGNHRSLCSLTHDTDNLRSQSKLTNLKTLASSHLDSKAFSSLQGVSCDTSQLSSCLCESVRSSQIGGNSSTSAPIRSGIGLHLNSITRSTSMSSDVLLSRKATGCLSTPDQMLEHDNRNNIEHESSSSFISVVLGQNYSSVGNDQQESQTAAHTTFTFYSTDGVPYLPCDSMHQILVDQHSVPCEEMNASQDANKIEELNELSQKRKRRRGAEISEGCKRCNCKKSKCLKLYCECFAAGVFCLDSCACENCYNKPEFEDTVFDARQQIESRNPLAFAPKVVKHEINSLPNIMEEADWTTPSSARHKRGCNCKKSKCLKKYCECFQANVGCSGACRCDCCQNPCGTKADHEYNRAEKWETHPAEKLDTIKGGNDCIKASDMDPYSPWEGLSVISNLTPLSNPCSSTRVSSASSSMRNRTKISQAQLQSSRLQPSGTGHLKRGRSPVIFTPQVFESKGPSQLSSDGASYERMDDDIPELLKEPSIPPKVVKGSPNQKRVSPPQSRAEKLRSRSPKGLRSGRKFILQAMPSFPPLSPYSDSKAINDTRNDHKGTQNN</sequence>
<feature type="region of interest" description="Disordered" evidence="4">
    <location>
        <begin position="1"/>
        <end position="26"/>
    </location>
</feature>
<evidence type="ECO:0000313" key="7">
    <source>
        <dbReference type="Proteomes" id="UP000238479"/>
    </source>
</evidence>
<dbReference type="PANTHER" id="PTHR46159:SF18">
    <property type="entry name" value="CRC DOMAIN-CONTAINING PROTEIN"/>
    <property type="match status" value="1"/>
</dbReference>
<dbReference type="InterPro" id="IPR005172">
    <property type="entry name" value="CRC"/>
</dbReference>
<dbReference type="SMART" id="SM01114">
    <property type="entry name" value="CXC"/>
    <property type="match status" value="2"/>
</dbReference>
<keyword evidence="7" id="KW-1185">Reference proteome</keyword>
<dbReference type="AlphaFoldDB" id="A0A2P6RWF0"/>
<organism evidence="6 7">
    <name type="scientific">Rosa chinensis</name>
    <name type="common">China rose</name>
    <dbReference type="NCBI Taxonomy" id="74649"/>
    <lineage>
        <taxon>Eukaryota</taxon>
        <taxon>Viridiplantae</taxon>
        <taxon>Streptophyta</taxon>
        <taxon>Embryophyta</taxon>
        <taxon>Tracheophyta</taxon>
        <taxon>Spermatophyta</taxon>
        <taxon>Magnoliopsida</taxon>
        <taxon>eudicotyledons</taxon>
        <taxon>Gunneridae</taxon>
        <taxon>Pentapetalae</taxon>
        <taxon>rosids</taxon>
        <taxon>fabids</taxon>
        <taxon>Rosales</taxon>
        <taxon>Rosaceae</taxon>
        <taxon>Rosoideae</taxon>
        <taxon>Rosoideae incertae sedis</taxon>
        <taxon>Rosa</taxon>
    </lineage>
</organism>
<dbReference type="GO" id="GO:0005634">
    <property type="term" value="C:nucleus"/>
    <property type="evidence" value="ECO:0007669"/>
    <property type="project" value="UniProtKB-SubCell"/>
</dbReference>
<evidence type="ECO:0000313" key="6">
    <source>
        <dbReference type="EMBL" id="PRQ50754.1"/>
    </source>
</evidence>
<dbReference type="PANTHER" id="PTHR46159">
    <property type="entry name" value="PROTEIN TESMIN/TSO1-LIKE CXC 2"/>
    <property type="match status" value="1"/>
</dbReference>
<dbReference type="PROSITE" id="PS51634">
    <property type="entry name" value="CRC"/>
    <property type="match status" value="1"/>
</dbReference>
<dbReference type="GO" id="GO:0003700">
    <property type="term" value="F:DNA-binding transcription factor activity"/>
    <property type="evidence" value="ECO:0007669"/>
    <property type="project" value="InterPro"/>
</dbReference>
<keyword evidence="3" id="KW-0539">Nucleus</keyword>
<evidence type="ECO:0000256" key="4">
    <source>
        <dbReference type="SAM" id="MobiDB-lite"/>
    </source>
</evidence>
<comment type="similarity">
    <text evidence="2">Belongs to the lin-54 family.</text>
</comment>
<dbReference type="STRING" id="74649.A0A2P6RWF0"/>